<dbReference type="PANTHER" id="PTHR34384">
    <property type="entry name" value="L-2,3-DIAMINOPROPANOATE--CITRATE LIGASE"/>
    <property type="match status" value="1"/>
</dbReference>
<reference evidence="4 5" key="1">
    <citation type="submission" date="2021-07" db="EMBL/GenBank/DDBJ databases">
        <authorList>
            <person name="So Y."/>
        </authorList>
    </citation>
    <scope>NUCLEOTIDE SEQUENCE [LARGE SCALE GENOMIC DNA]</scope>
    <source>
        <strain evidence="4 5">Y3S6</strain>
    </source>
</reference>
<keyword evidence="5" id="KW-1185">Reference proteome</keyword>
<sequence>MIPNDSTFAATPSRQEAASLAEARLFGDFVDTLLAEGFLDDQSSDWPAPETLPDALDWPPGADCLRWWIERESGHALLFPLRSAVLPPRRHVSAAGVFSVSFRADGGIAEWRRLTPTELLERVETYCLDEAQRQQPGVANVRRLLATTLWQTRQSIAEAPMLTSSSGGSAAAGLRSLERRAALRDRPFHPLAKAKEGLDEEGHRRYAAEFDQPIRLRWLAMRRECLATGSGAAPGAPEPAVLLLDETQRAELEAEMIQRGLVREAYLALPVHPWQFEHGLPRHLGDMLAAGEGVALETAVGDFGATSSLRSLAPLNDGRFHLKLPMAVFSLGAARYLPAVKLINGERGQTLLEQARERDVVLAERLHLCDERRWWSYLPQGSGLFDDPPRHLGALTREYPRALLTDPAVRLLPMAALGVSDAQATCAGEHPFEAWRRHRGLNEGPAATVTLFGELCDLFFEISLRLYRLGLMPEIHGQNAVLVWRDGRLEGLLLRDHDSVRLHRPWLDRHAIDDPQYRIRPGYSNSLYNETPQDLLFYLQTLGVQVNLGAIIESLTLLHVHQSLSEVELWQVVRERLAMVIETLPFDHAQRCILHEVLFAASRWPLKCVLRPLFEQQGVPGSMPSGKTCQPNPFRAEGLVSRELEGACVVGAEPV</sequence>
<dbReference type="EMBL" id="JAHYCA010000004">
    <property type="protein sequence ID" value="MBW6392181.1"/>
    <property type="molecule type" value="Genomic_DNA"/>
</dbReference>
<dbReference type="Gene3D" id="1.10.510.40">
    <property type="match status" value="1"/>
</dbReference>
<dbReference type="InterPro" id="IPR007310">
    <property type="entry name" value="Aerobactin_biosyn_IucA/IucC_N"/>
</dbReference>
<gene>
    <name evidence="4" type="ORF">KPL81_13560</name>
</gene>
<protein>
    <submittedName>
        <fullName evidence="4">AcsA protein</fullName>
    </submittedName>
</protein>
<organism evidence="4 5">
    <name type="scientific">Billgrantia antri</name>
    <dbReference type="NCBI Taxonomy" id="2846777"/>
    <lineage>
        <taxon>Bacteria</taxon>
        <taxon>Pseudomonadati</taxon>
        <taxon>Pseudomonadota</taxon>
        <taxon>Gammaproteobacteria</taxon>
        <taxon>Oceanospirillales</taxon>
        <taxon>Halomonadaceae</taxon>
        <taxon>Billgrantia</taxon>
    </lineage>
</organism>
<dbReference type="Pfam" id="PF06276">
    <property type="entry name" value="FhuF"/>
    <property type="match status" value="1"/>
</dbReference>
<evidence type="ECO:0000313" key="5">
    <source>
        <dbReference type="Proteomes" id="UP000769617"/>
    </source>
</evidence>
<evidence type="ECO:0000259" key="2">
    <source>
        <dbReference type="Pfam" id="PF04183"/>
    </source>
</evidence>
<dbReference type="Proteomes" id="UP000769617">
    <property type="component" value="Unassembled WGS sequence"/>
</dbReference>
<dbReference type="InterPro" id="IPR037455">
    <property type="entry name" value="LucA/IucC-like"/>
</dbReference>
<dbReference type="RefSeq" id="WP_219792628.1">
    <property type="nucleotide sequence ID" value="NZ_JAHYCA010000004.1"/>
</dbReference>
<evidence type="ECO:0000313" key="4">
    <source>
        <dbReference type="EMBL" id="MBW6392181.1"/>
    </source>
</evidence>
<evidence type="ECO:0000256" key="1">
    <source>
        <dbReference type="ARBA" id="ARBA00004924"/>
    </source>
</evidence>
<accession>A0ABS6ZQ30</accession>
<proteinExistence type="predicted"/>
<feature type="domain" description="Aerobactin siderophore biosynthesis IucA/IucC-like C-terminal" evidence="3">
    <location>
        <begin position="466"/>
        <end position="613"/>
    </location>
</feature>
<feature type="domain" description="Aerobactin siderophore biosynthesis IucA/IucC N-terminal" evidence="2">
    <location>
        <begin position="182"/>
        <end position="417"/>
    </location>
</feature>
<dbReference type="PANTHER" id="PTHR34384:SF6">
    <property type="entry name" value="STAPHYLOFERRIN B SYNTHASE"/>
    <property type="match status" value="1"/>
</dbReference>
<dbReference type="Pfam" id="PF04183">
    <property type="entry name" value="IucA_IucC"/>
    <property type="match status" value="1"/>
</dbReference>
<name>A0ABS6ZQ30_9GAMM</name>
<comment type="caution">
    <text evidence="4">The sequence shown here is derived from an EMBL/GenBank/DDBJ whole genome shotgun (WGS) entry which is preliminary data.</text>
</comment>
<comment type="pathway">
    <text evidence="1">Siderophore biosynthesis.</text>
</comment>
<dbReference type="InterPro" id="IPR022770">
    <property type="entry name" value="IucA/IucC-like_C"/>
</dbReference>
<evidence type="ECO:0000259" key="3">
    <source>
        <dbReference type="Pfam" id="PF06276"/>
    </source>
</evidence>